<dbReference type="RefSeq" id="WP_045777012.1">
    <property type="nucleotide sequence ID" value="NZ_LAJY01000569.1"/>
</dbReference>
<accession>A0A0F3IS98</accession>
<protein>
    <recommendedName>
        <fullName evidence="3">FecR protein domain-containing protein</fullName>
    </recommendedName>
</protein>
<evidence type="ECO:0000313" key="2">
    <source>
        <dbReference type="Proteomes" id="UP000033774"/>
    </source>
</evidence>
<reference evidence="1 2" key="1">
    <citation type="submission" date="2015-03" db="EMBL/GenBank/DDBJ databases">
        <title>Draft genome sequence of Elstera litoralis.</title>
        <authorList>
            <person name="Rahalkar M.C."/>
            <person name="Dhakephalkar P.K."/>
            <person name="Pore S.D."/>
            <person name="Arora P."/>
            <person name="Kapse N.G."/>
            <person name="Pandit P.S."/>
        </authorList>
    </citation>
    <scope>NUCLEOTIDE SEQUENCE [LARGE SCALE GENOMIC DNA]</scope>
    <source>
        <strain evidence="1 2">Dia-1</strain>
    </source>
</reference>
<organism evidence="1 2">
    <name type="scientific">Elstera litoralis</name>
    <dbReference type="NCBI Taxonomy" id="552518"/>
    <lineage>
        <taxon>Bacteria</taxon>
        <taxon>Pseudomonadati</taxon>
        <taxon>Pseudomonadota</taxon>
        <taxon>Alphaproteobacteria</taxon>
        <taxon>Rhodospirillales</taxon>
        <taxon>Rhodospirillaceae</taxon>
        <taxon>Elstera</taxon>
    </lineage>
</organism>
<gene>
    <name evidence="1" type="ORF">VZ95_17545</name>
</gene>
<dbReference type="EMBL" id="LAJY01000569">
    <property type="protein sequence ID" value="KJV08474.1"/>
    <property type="molecule type" value="Genomic_DNA"/>
</dbReference>
<dbReference type="OrthoDB" id="9820427at2"/>
<dbReference type="AlphaFoldDB" id="A0A0F3IS98"/>
<keyword evidence="2" id="KW-1185">Reference proteome</keyword>
<proteinExistence type="predicted"/>
<evidence type="ECO:0008006" key="3">
    <source>
        <dbReference type="Google" id="ProtNLM"/>
    </source>
</evidence>
<dbReference type="Proteomes" id="UP000033774">
    <property type="component" value="Unassembled WGS sequence"/>
</dbReference>
<comment type="caution">
    <text evidence="1">The sequence shown here is derived from an EMBL/GenBank/DDBJ whole genome shotgun (WGS) entry which is preliminary data.</text>
</comment>
<evidence type="ECO:0000313" key="1">
    <source>
        <dbReference type="EMBL" id="KJV08474.1"/>
    </source>
</evidence>
<name>A0A0F3IS98_9PROT</name>
<sequence>MYGGVEHGPENTYRAEDLLGAADPVRLGDDLVFVAGARELAQIPNYFATERRSFDDLDLGDGLALSAAMIQDLAESFSITGQSGEMVAVLEQASGTVTLKRPGQPRRPAQGQEELLGGDLLEIATLSRVSLRLSDTTRIELGGRARVRVDRRVLLPGMDGRRRLASVELTLLTGTFFARTAPTGPQPPVISLRTPLGTLAWSDATLGGQILVPSAVDMMAVLGRAKGATGIITLIGTQGPQAITECPALVALERNGRARVIQALLTVRELDATLFSRLMPSRGLGQLSLDQ</sequence>